<dbReference type="AlphaFoldDB" id="A0A9Q8YFG0"/>
<evidence type="ECO:0000256" key="1">
    <source>
        <dbReference type="SAM" id="MobiDB-lite"/>
    </source>
</evidence>
<evidence type="ECO:0000259" key="3">
    <source>
        <dbReference type="Pfam" id="PF00497"/>
    </source>
</evidence>
<geneLocation type="plasmid" evidence="4 5">
    <name>pB</name>
</geneLocation>
<dbReference type="Pfam" id="PF00497">
    <property type="entry name" value="SBP_bac_3"/>
    <property type="match status" value="1"/>
</dbReference>
<dbReference type="RefSeq" id="WP_110819671.1">
    <property type="nucleotide sequence ID" value="NZ_CAXURO020000003.1"/>
</dbReference>
<feature type="compositionally biased region" description="Low complexity" evidence="1">
    <location>
        <begin position="183"/>
        <end position="199"/>
    </location>
</feature>
<dbReference type="InterPro" id="IPR001638">
    <property type="entry name" value="Solute-binding_3/MltF_N"/>
</dbReference>
<accession>A0A9Q8YFG0</accession>
<evidence type="ECO:0000256" key="2">
    <source>
        <dbReference type="SAM" id="SignalP"/>
    </source>
</evidence>
<evidence type="ECO:0000313" key="5">
    <source>
        <dbReference type="Proteomes" id="UP001055460"/>
    </source>
</evidence>
<sequence>MRPLLAKFVVAALVPAHVLSYTARAETLDSGEIRIGVREDARPFIWRDQDTKGYLGFFWDICTEAVQRAGYHFSEEGVDAKKRAAFLKTGDGDYDLLCDPTTITLKRMQNFAYNGQAPYLAFSPIVFVANGSYVKAHLDPRSSEAAGDLPKDAPPKPTCMDVFNWLKQAKGEDPKTRRWSSVPANQATPPSTTQPAATAGNGLLGWLEQKFDFTLQQPTKENTEKKRTFEIWGYVKGSTIGDTLKTNAAHLTQDNWMICPREIDSHSEAAEEFCNGRLARYFGDVDIIKAALADYGERTGTRCAADTTPTTEGTYEPYALVVSSRRFPDFPERITLALYGMFEDGTVERLFSGHFPGTQKSQHLATLFRINSIPAGSDMTEKPGSAAGAQQDPLHLPEVSQSISKTDR</sequence>
<name>A0A9Q8YFG0_ENSAD</name>
<feature type="region of interest" description="Disordered" evidence="1">
    <location>
        <begin position="170"/>
        <end position="199"/>
    </location>
</feature>
<dbReference type="Proteomes" id="UP001055460">
    <property type="component" value="Plasmid pB"/>
</dbReference>
<reference evidence="4" key="1">
    <citation type="submission" date="2022-06" db="EMBL/GenBank/DDBJ databases">
        <title>Physiological and biochemical characterization and genomic elucidation of a strain of the genus Ensifer adhaerens M8 that combines arsenic oxidation and chromium reduction.</title>
        <authorList>
            <person name="Li X."/>
            <person name="Yu c."/>
        </authorList>
    </citation>
    <scope>NUCLEOTIDE SEQUENCE</scope>
    <source>
        <strain evidence="4">M8</strain>
        <plasmid evidence="4">pB</plasmid>
    </source>
</reference>
<organism evidence="4 5">
    <name type="scientific">Ensifer adhaerens</name>
    <name type="common">Sinorhizobium morelense</name>
    <dbReference type="NCBI Taxonomy" id="106592"/>
    <lineage>
        <taxon>Bacteria</taxon>
        <taxon>Pseudomonadati</taxon>
        <taxon>Pseudomonadota</taxon>
        <taxon>Alphaproteobacteria</taxon>
        <taxon>Hyphomicrobiales</taxon>
        <taxon>Rhizobiaceae</taxon>
        <taxon>Sinorhizobium/Ensifer group</taxon>
        <taxon>Ensifer</taxon>
    </lineage>
</organism>
<feature type="compositionally biased region" description="Polar residues" evidence="1">
    <location>
        <begin position="399"/>
        <end position="408"/>
    </location>
</feature>
<feature type="chain" id="PRO_5040332350" evidence="2">
    <location>
        <begin position="26"/>
        <end position="408"/>
    </location>
</feature>
<keyword evidence="4" id="KW-0614">Plasmid</keyword>
<gene>
    <name evidence="4" type="ORF">NE863_32000</name>
</gene>
<dbReference type="OrthoDB" id="7240770at2"/>
<feature type="region of interest" description="Disordered" evidence="1">
    <location>
        <begin position="378"/>
        <end position="408"/>
    </location>
</feature>
<dbReference type="Gene3D" id="3.40.190.10">
    <property type="entry name" value="Periplasmic binding protein-like II"/>
    <property type="match status" value="1"/>
</dbReference>
<dbReference type="SUPFAM" id="SSF53850">
    <property type="entry name" value="Periplasmic binding protein-like II"/>
    <property type="match status" value="1"/>
</dbReference>
<evidence type="ECO:0000313" key="4">
    <source>
        <dbReference type="EMBL" id="USJ27117.1"/>
    </source>
</evidence>
<feature type="signal peptide" evidence="2">
    <location>
        <begin position="1"/>
        <end position="25"/>
    </location>
</feature>
<proteinExistence type="predicted"/>
<dbReference type="EMBL" id="CP098809">
    <property type="protein sequence ID" value="USJ27117.1"/>
    <property type="molecule type" value="Genomic_DNA"/>
</dbReference>
<protein>
    <submittedName>
        <fullName evidence="4">Transporter substrate-binding domain-containing protein</fullName>
    </submittedName>
</protein>
<keyword evidence="2" id="KW-0732">Signal</keyword>
<feature type="domain" description="Solute-binding protein family 3/N-terminal" evidence="3">
    <location>
        <begin position="33"/>
        <end position="355"/>
    </location>
</feature>